<comment type="caution">
    <text evidence="1">The sequence shown here is derived from an EMBL/GenBank/DDBJ whole genome shotgun (WGS) entry which is preliminary data.</text>
</comment>
<protein>
    <submittedName>
        <fullName evidence="1">Uncharacterized protein</fullName>
    </submittedName>
</protein>
<accession>X1FI27</accession>
<feature type="non-terminal residue" evidence="1">
    <location>
        <position position="83"/>
    </location>
</feature>
<proteinExistence type="predicted"/>
<evidence type="ECO:0000313" key="1">
    <source>
        <dbReference type="EMBL" id="GAH45316.1"/>
    </source>
</evidence>
<sequence>MEHRITFDDVAEQVTGLFKRKGETWEETYLQGGAPFKRAVANIVNKALRLEGRVLVKDTDIFDKDVFDSLIDMSVWTLMAIHI</sequence>
<gene>
    <name evidence="1" type="ORF">S03H2_12025</name>
</gene>
<dbReference type="EMBL" id="BARU01006125">
    <property type="protein sequence ID" value="GAH45316.1"/>
    <property type="molecule type" value="Genomic_DNA"/>
</dbReference>
<name>X1FI27_9ZZZZ</name>
<dbReference type="AlphaFoldDB" id="X1FI27"/>
<reference evidence="1" key="1">
    <citation type="journal article" date="2014" name="Front. Microbiol.">
        <title>High frequency of phylogenetically diverse reductive dehalogenase-homologous genes in deep subseafloor sedimentary metagenomes.</title>
        <authorList>
            <person name="Kawai M."/>
            <person name="Futagami T."/>
            <person name="Toyoda A."/>
            <person name="Takaki Y."/>
            <person name="Nishi S."/>
            <person name="Hori S."/>
            <person name="Arai W."/>
            <person name="Tsubouchi T."/>
            <person name="Morono Y."/>
            <person name="Uchiyama I."/>
            <person name="Ito T."/>
            <person name="Fujiyama A."/>
            <person name="Inagaki F."/>
            <person name="Takami H."/>
        </authorList>
    </citation>
    <scope>NUCLEOTIDE SEQUENCE</scope>
    <source>
        <strain evidence="1">Expedition CK06-06</strain>
    </source>
</reference>
<organism evidence="1">
    <name type="scientific">marine sediment metagenome</name>
    <dbReference type="NCBI Taxonomy" id="412755"/>
    <lineage>
        <taxon>unclassified sequences</taxon>
        <taxon>metagenomes</taxon>
        <taxon>ecological metagenomes</taxon>
    </lineage>
</organism>